<dbReference type="EMBL" id="CAFBQC010000081">
    <property type="protein sequence ID" value="CAB5043562.1"/>
    <property type="molecule type" value="Genomic_DNA"/>
</dbReference>
<dbReference type="InterPro" id="IPR023393">
    <property type="entry name" value="START-like_dom_sf"/>
</dbReference>
<evidence type="ECO:0000313" key="3">
    <source>
        <dbReference type="EMBL" id="CAB5043562.1"/>
    </source>
</evidence>
<reference evidence="3" key="1">
    <citation type="submission" date="2020-05" db="EMBL/GenBank/DDBJ databases">
        <authorList>
            <person name="Chiriac C."/>
            <person name="Salcher M."/>
            <person name="Ghai R."/>
            <person name="Kavagutti S V."/>
        </authorList>
    </citation>
    <scope>NUCLEOTIDE SEQUENCE</scope>
</reference>
<dbReference type="EMBL" id="CAFAAA010000010">
    <property type="protein sequence ID" value="CAB4777746.1"/>
    <property type="molecule type" value="Genomic_DNA"/>
</dbReference>
<sequence>MRAEIIETGIPKLKAARIIINAPVEKVFAIVTNPKMHPVIDGSGMVKGSTVGPEKLILGSKFGMKMKIKVHYRILNTVVEYKENELIAWNHILRNRWRYEFRAIDPTTTEVTEYLDTRQSPFTLYFHIVRVYEWSPIAMAKTLVTLKEIAEK</sequence>
<accession>A0A6J7SRV7</accession>
<proteinExistence type="predicted"/>
<gene>
    <name evidence="1" type="ORF">UFOPK2662_00214</name>
    <name evidence="2" type="ORF">UFOPK2942_00507</name>
    <name evidence="3" type="ORF">UFOPK4242_01186</name>
</gene>
<evidence type="ECO:0000313" key="1">
    <source>
        <dbReference type="EMBL" id="CAB4712962.1"/>
    </source>
</evidence>
<name>A0A6J7SRV7_9ZZZZ</name>
<dbReference type="Gene3D" id="3.30.530.20">
    <property type="match status" value="1"/>
</dbReference>
<dbReference type="AlphaFoldDB" id="A0A6J7SRV7"/>
<protein>
    <submittedName>
        <fullName evidence="3">Unannotated protein</fullName>
    </submittedName>
</protein>
<evidence type="ECO:0000313" key="2">
    <source>
        <dbReference type="EMBL" id="CAB4777746.1"/>
    </source>
</evidence>
<dbReference type="EMBL" id="CAEZYI010000005">
    <property type="protein sequence ID" value="CAB4712962.1"/>
    <property type="molecule type" value="Genomic_DNA"/>
</dbReference>
<organism evidence="3">
    <name type="scientific">freshwater metagenome</name>
    <dbReference type="NCBI Taxonomy" id="449393"/>
    <lineage>
        <taxon>unclassified sequences</taxon>
        <taxon>metagenomes</taxon>
        <taxon>ecological metagenomes</taxon>
    </lineage>
</organism>
<dbReference type="SUPFAM" id="SSF55961">
    <property type="entry name" value="Bet v1-like"/>
    <property type="match status" value="1"/>
</dbReference>